<accession>A0AAV0UFC3</accession>
<reference evidence="1" key="1">
    <citation type="submission" date="2022-12" db="EMBL/GenBank/DDBJ databases">
        <authorList>
            <person name="Webb A."/>
        </authorList>
    </citation>
    <scope>NUCLEOTIDE SEQUENCE</scope>
    <source>
        <strain evidence="1">Pd1</strain>
    </source>
</reference>
<comment type="caution">
    <text evidence="1">The sequence shown here is derived from an EMBL/GenBank/DDBJ whole genome shotgun (WGS) entry which is preliminary data.</text>
</comment>
<evidence type="ECO:0000313" key="1">
    <source>
        <dbReference type="EMBL" id="CAI5733941.1"/>
    </source>
</evidence>
<dbReference type="Proteomes" id="UP001162029">
    <property type="component" value="Unassembled WGS sequence"/>
</dbReference>
<protein>
    <submittedName>
        <fullName evidence="1">Uncharacterized protein</fullName>
    </submittedName>
</protein>
<gene>
    <name evidence="1" type="ORF">PDE001_LOCUS5557</name>
</gene>
<name>A0AAV0UFC3_9STRA</name>
<dbReference type="AlphaFoldDB" id="A0AAV0UFC3"/>
<dbReference type="EMBL" id="CANTFM010001038">
    <property type="protein sequence ID" value="CAI5733941.1"/>
    <property type="molecule type" value="Genomic_DNA"/>
</dbReference>
<evidence type="ECO:0000313" key="2">
    <source>
        <dbReference type="Proteomes" id="UP001162029"/>
    </source>
</evidence>
<sequence length="97" mass="11133">MAARQNVMDLLQAAFDVVVEVVKFVMDGEQKAPAERYLMDHLPLNDEIRLATGYNKLEYEQHQCSRIWVSVQVCVRPAKINTLTAGTMMFWSKDAEK</sequence>
<organism evidence="1 2">
    <name type="scientific">Peronospora destructor</name>
    <dbReference type="NCBI Taxonomy" id="86335"/>
    <lineage>
        <taxon>Eukaryota</taxon>
        <taxon>Sar</taxon>
        <taxon>Stramenopiles</taxon>
        <taxon>Oomycota</taxon>
        <taxon>Peronosporomycetes</taxon>
        <taxon>Peronosporales</taxon>
        <taxon>Peronosporaceae</taxon>
        <taxon>Peronospora</taxon>
    </lineage>
</organism>
<proteinExistence type="predicted"/>
<keyword evidence="2" id="KW-1185">Reference proteome</keyword>